<name>A0AAE0CLA1_9ROSI</name>
<sequence>MADAIVSVVLEQLTSEIYKKLREEVRLVTGVRKEINKLTSNFEAIQDVLHDAEQKQVKERAVRGWLDKLKDASYDMDDVLDEWNTAILKLQGGEVDQNALVPKKKGWEEREKQHWPSLSAMMQR</sequence>
<evidence type="ECO:0000259" key="5">
    <source>
        <dbReference type="Pfam" id="PF18052"/>
    </source>
</evidence>
<dbReference type="PANTHER" id="PTHR19338">
    <property type="entry name" value="TRANSLOCASE OF INNER MITOCHONDRIAL MEMBRANE 13 HOMOLOG"/>
    <property type="match status" value="1"/>
</dbReference>
<evidence type="ECO:0000313" key="7">
    <source>
        <dbReference type="Proteomes" id="UP001280121"/>
    </source>
</evidence>
<dbReference type="Gene3D" id="1.20.5.4130">
    <property type="match status" value="1"/>
</dbReference>
<dbReference type="InterPro" id="IPR041118">
    <property type="entry name" value="Rx_N"/>
</dbReference>
<dbReference type="Pfam" id="PF18052">
    <property type="entry name" value="Rx_N"/>
    <property type="match status" value="1"/>
</dbReference>
<feature type="domain" description="Disease resistance N-terminal" evidence="5">
    <location>
        <begin position="7"/>
        <end position="97"/>
    </location>
</feature>
<dbReference type="GO" id="GO:0006952">
    <property type="term" value="P:defense response"/>
    <property type="evidence" value="ECO:0007669"/>
    <property type="project" value="UniProtKB-KW"/>
</dbReference>
<dbReference type="GO" id="GO:0000166">
    <property type="term" value="F:nucleotide binding"/>
    <property type="evidence" value="ECO:0007669"/>
    <property type="project" value="UniProtKB-KW"/>
</dbReference>
<dbReference type="Proteomes" id="UP001280121">
    <property type="component" value="Unassembled WGS sequence"/>
</dbReference>
<dbReference type="EMBL" id="JANJYI010000004">
    <property type="protein sequence ID" value="KAK2654718.1"/>
    <property type="molecule type" value="Genomic_DNA"/>
</dbReference>
<accession>A0AAE0CLA1</accession>
<evidence type="ECO:0000256" key="2">
    <source>
        <dbReference type="ARBA" id="ARBA00022741"/>
    </source>
</evidence>
<keyword evidence="7" id="KW-1185">Reference proteome</keyword>
<dbReference type="PANTHER" id="PTHR19338:SF37">
    <property type="entry name" value="DISEASE RESISTANCE PROTEIN RGA4"/>
    <property type="match status" value="1"/>
</dbReference>
<keyword evidence="1" id="KW-0677">Repeat</keyword>
<feature type="compositionally biased region" description="Basic and acidic residues" evidence="4">
    <location>
        <begin position="105"/>
        <end position="114"/>
    </location>
</feature>
<evidence type="ECO:0000313" key="6">
    <source>
        <dbReference type="EMBL" id="KAK2654718.1"/>
    </source>
</evidence>
<evidence type="ECO:0000256" key="3">
    <source>
        <dbReference type="ARBA" id="ARBA00022821"/>
    </source>
</evidence>
<reference evidence="6" key="1">
    <citation type="journal article" date="2023" name="Plant J.">
        <title>Genome sequences and population genomics provide insights into the demographic history, inbreeding, and mutation load of two 'living fossil' tree species of Dipteronia.</title>
        <authorList>
            <person name="Feng Y."/>
            <person name="Comes H.P."/>
            <person name="Chen J."/>
            <person name="Zhu S."/>
            <person name="Lu R."/>
            <person name="Zhang X."/>
            <person name="Li P."/>
            <person name="Qiu J."/>
            <person name="Olsen K.M."/>
            <person name="Qiu Y."/>
        </authorList>
    </citation>
    <scope>NUCLEOTIDE SEQUENCE</scope>
    <source>
        <strain evidence="6">KIB01</strain>
    </source>
</reference>
<keyword evidence="2" id="KW-0547">Nucleotide-binding</keyword>
<keyword evidence="3" id="KW-0611">Plant defense</keyword>
<feature type="region of interest" description="Disordered" evidence="4">
    <location>
        <begin position="102"/>
        <end position="124"/>
    </location>
</feature>
<evidence type="ECO:0000256" key="1">
    <source>
        <dbReference type="ARBA" id="ARBA00022737"/>
    </source>
</evidence>
<evidence type="ECO:0000256" key="4">
    <source>
        <dbReference type="SAM" id="MobiDB-lite"/>
    </source>
</evidence>
<gene>
    <name evidence="6" type="ORF">Ddye_014574</name>
</gene>
<dbReference type="AlphaFoldDB" id="A0AAE0CLA1"/>
<comment type="caution">
    <text evidence="6">The sequence shown here is derived from an EMBL/GenBank/DDBJ whole genome shotgun (WGS) entry which is preliminary data.</text>
</comment>
<protein>
    <recommendedName>
        <fullName evidence="5">Disease resistance N-terminal domain-containing protein</fullName>
    </recommendedName>
</protein>
<proteinExistence type="predicted"/>
<organism evidence="6 7">
    <name type="scientific">Dipteronia dyeriana</name>
    <dbReference type="NCBI Taxonomy" id="168575"/>
    <lineage>
        <taxon>Eukaryota</taxon>
        <taxon>Viridiplantae</taxon>
        <taxon>Streptophyta</taxon>
        <taxon>Embryophyta</taxon>
        <taxon>Tracheophyta</taxon>
        <taxon>Spermatophyta</taxon>
        <taxon>Magnoliopsida</taxon>
        <taxon>eudicotyledons</taxon>
        <taxon>Gunneridae</taxon>
        <taxon>Pentapetalae</taxon>
        <taxon>rosids</taxon>
        <taxon>malvids</taxon>
        <taxon>Sapindales</taxon>
        <taxon>Sapindaceae</taxon>
        <taxon>Hippocastanoideae</taxon>
        <taxon>Acereae</taxon>
        <taxon>Dipteronia</taxon>
    </lineage>
</organism>